<dbReference type="PANTHER" id="PTHR30255">
    <property type="entry name" value="SINGLE-STRANDED-DNA-SPECIFIC EXONUCLEASE RECJ"/>
    <property type="match status" value="1"/>
</dbReference>
<dbReference type="InterPro" id="IPR038763">
    <property type="entry name" value="DHH_sf"/>
</dbReference>
<proteinExistence type="inferred from homology"/>
<evidence type="ECO:0000313" key="9">
    <source>
        <dbReference type="EMBL" id="BDD00341.1"/>
    </source>
</evidence>
<dbReference type="Pfam" id="PF02272">
    <property type="entry name" value="DHHA1"/>
    <property type="match status" value="1"/>
</dbReference>
<reference evidence="9 10" key="1">
    <citation type="submission" date="2021-12" db="EMBL/GenBank/DDBJ databases">
        <title>Genome sequencing of bacteria with rrn-lacking chromosome and rrn-plasmid.</title>
        <authorList>
            <person name="Anda M."/>
            <person name="Iwasaki W."/>
        </authorList>
    </citation>
    <scope>NUCLEOTIDE SEQUENCE [LARGE SCALE GENOMIC DNA]</scope>
    <source>
        <strain evidence="9 10">NBRC 101262</strain>
    </source>
</reference>
<accession>A0ABN6LAV5</accession>
<dbReference type="Pfam" id="PF01368">
    <property type="entry name" value="DHH"/>
    <property type="match status" value="1"/>
</dbReference>
<evidence type="ECO:0000259" key="7">
    <source>
        <dbReference type="Pfam" id="PF02272"/>
    </source>
</evidence>
<evidence type="ECO:0000256" key="4">
    <source>
        <dbReference type="ARBA" id="ARBA00022801"/>
    </source>
</evidence>
<gene>
    <name evidence="9" type="primary">recJ</name>
    <name evidence="9" type="ORF">PEPS_26210</name>
</gene>
<dbReference type="InterPro" id="IPR041122">
    <property type="entry name" value="RecJ_OB"/>
</dbReference>
<dbReference type="Pfam" id="PF17768">
    <property type="entry name" value="RecJ_OB"/>
    <property type="match status" value="1"/>
</dbReference>
<evidence type="ECO:0000259" key="8">
    <source>
        <dbReference type="Pfam" id="PF17768"/>
    </source>
</evidence>
<dbReference type="Gene3D" id="3.10.310.30">
    <property type="match status" value="1"/>
</dbReference>
<keyword evidence="5 9" id="KW-0269">Exonuclease</keyword>
<sequence length="567" mass="63894">MVKKWIYKSAAPQEDVDRLMAEVGVSETVASLLAQRSIRNYEEAKAFFRPSLAHLHDPFLMKGMDIAVNRLQEAFQQREKIMIYGDYDVDGTTSVALVYGFIKTLYPNVAFYVPDRYKEGYGVSTKGMEYARDNNFKLIISLDCGIKAVDRIQQAKDYGIDFIICDHHRPGEILPPAIAILDPKQQDCPYPFTELSGCGVGFKFMQGYCQRFDIPERKLFAFLDLVAVSIAADIVPVSDENRVLAHFGLKLLNKKPSHGLKALMNLGGGMNKMSISAIVFGIGPRINAAGRMAHASGAVDLLLAKDEVEAEQLAKQIESKNEIRRNFDSNITAEAIEMIESQGDDNAKSTVLFKSDWHKGVIGIVASRCIDKFYRPTIIMTESNRKATGSARSVNGFDVYEAISECAELLDQFGGHRYAAGLTMDIDKVDAFREKFNRIVAERITEDQLTPQLNVDRRIALNEVNYKLYNILKQMAPFGPENMTPIFVSENLKVVDRPRLLKGEHLKFKVTQDGNEEPIEAIGFGFGQYYDLVSSGMRFRMAYSVEENTYMGRKNLQLYVKDIKFEE</sequence>
<dbReference type="InterPro" id="IPR004610">
    <property type="entry name" value="RecJ"/>
</dbReference>
<keyword evidence="10" id="KW-1185">Reference proteome</keyword>
<comment type="similarity">
    <text evidence="1">Belongs to the RecJ family.</text>
</comment>
<evidence type="ECO:0000313" key="10">
    <source>
        <dbReference type="Proteomes" id="UP001354989"/>
    </source>
</evidence>
<dbReference type="InterPro" id="IPR001667">
    <property type="entry name" value="DDH_dom"/>
</dbReference>
<evidence type="ECO:0000256" key="1">
    <source>
        <dbReference type="ARBA" id="ARBA00005915"/>
    </source>
</evidence>
<dbReference type="RefSeq" id="WP_332919497.1">
    <property type="nucleotide sequence ID" value="NZ_AP025292.1"/>
</dbReference>
<dbReference type="Gene3D" id="3.90.1640.30">
    <property type="match status" value="1"/>
</dbReference>
<keyword evidence="4" id="KW-0378">Hydrolase</keyword>
<dbReference type="GO" id="GO:0004527">
    <property type="term" value="F:exonuclease activity"/>
    <property type="evidence" value="ECO:0007669"/>
    <property type="project" value="UniProtKB-KW"/>
</dbReference>
<evidence type="ECO:0000256" key="5">
    <source>
        <dbReference type="ARBA" id="ARBA00022839"/>
    </source>
</evidence>
<evidence type="ECO:0000256" key="2">
    <source>
        <dbReference type="ARBA" id="ARBA00019841"/>
    </source>
</evidence>
<dbReference type="SUPFAM" id="SSF64182">
    <property type="entry name" value="DHH phosphoesterases"/>
    <property type="match status" value="1"/>
</dbReference>
<dbReference type="PANTHER" id="PTHR30255:SF2">
    <property type="entry name" value="SINGLE-STRANDED-DNA-SPECIFIC EXONUCLEASE RECJ"/>
    <property type="match status" value="1"/>
</dbReference>
<feature type="domain" description="RecJ OB" evidence="8">
    <location>
        <begin position="455"/>
        <end position="562"/>
    </location>
</feature>
<dbReference type="Proteomes" id="UP001354989">
    <property type="component" value="Chromosome"/>
</dbReference>
<feature type="domain" description="DDH" evidence="6">
    <location>
        <begin position="80"/>
        <end position="229"/>
    </location>
</feature>
<dbReference type="EMBL" id="AP025292">
    <property type="protein sequence ID" value="BDD00341.1"/>
    <property type="molecule type" value="Genomic_DNA"/>
</dbReference>
<organism evidence="9 10">
    <name type="scientific">Persicobacter psychrovividus</name>
    <dbReference type="NCBI Taxonomy" id="387638"/>
    <lineage>
        <taxon>Bacteria</taxon>
        <taxon>Pseudomonadati</taxon>
        <taxon>Bacteroidota</taxon>
        <taxon>Cytophagia</taxon>
        <taxon>Cytophagales</taxon>
        <taxon>Persicobacteraceae</taxon>
        <taxon>Persicobacter</taxon>
    </lineage>
</organism>
<keyword evidence="3" id="KW-0540">Nuclease</keyword>
<evidence type="ECO:0000256" key="3">
    <source>
        <dbReference type="ARBA" id="ARBA00022722"/>
    </source>
</evidence>
<dbReference type="InterPro" id="IPR051673">
    <property type="entry name" value="SSDNA_exonuclease_RecJ"/>
</dbReference>
<dbReference type="InterPro" id="IPR003156">
    <property type="entry name" value="DHHA1_dom"/>
</dbReference>
<feature type="domain" description="DHHA1" evidence="7">
    <location>
        <begin position="350"/>
        <end position="441"/>
    </location>
</feature>
<protein>
    <recommendedName>
        <fullName evidence="2">Single-stranded-DNA-specific exonuclease RecJ</fullName>
    </recommendedName>
</protein>
<dbReference type="NCBIfam" id="TIGR00644">
    <property type="entry name" value="recJ"/>
    <property type="match status" value="1"/>
</dbReference>
<evidence type="ECO:0000259" key="6">
    <source>
        <dbReference type="Pfam" id="PF01368"/>
    </source>
</evidence>
<name>A0ABN6LAV5_9BACT</name>